<feature type="region of interest" description="Disordered" evidence="6">
    <location>
        <begin position="1"/>
        <end position="74"/>
    </location>
</feature>
<dbReference type="FunFam" id="1.20.1250.20:FF:000172">
    <property type="entry name" value="MFS multidrug resistance transporter"/>
    <property type="match status" value="1"/>
</dbReference>
<proteinExistence type="predicted"/>
<sequence length="570" mass="62380">MTISNNANDPTPDEKTERPVSSAKSENPHEPNEFHNASLDNTSDDDDSHIDHAGGTNELGASRPQSHNHEPLARRVSSFSHATVIIPRSERRGLFGKFAIIPEIQRPYDYKNKTKWTITAIVALAAAGAPMGSGIFLPALSSMADDFNVSHTITNLTVAMYMLAMSIFPLWWSSFSETLGRRTIYIISFTLFVIFSALSAVSVNIAMLIVMRILGGGASASVQAVGAGTIADIWEPSERGRAMGIFYLGPLVGPLFSPIIGGALSLAFGWRSTMWFLCIYGGVMLVMLVFCLPETLSKTKPPPPQAPSGSNELRRVASTAASVKNGAMTLKRFFWDPLTVLAYLRFPPVLVTVYSASIAFGSLYVLNISIQATFSTAPYSFSSILVGLLYLSPSLGYVVASMVGGRWIDYIMTREAKKAARYDPDTGKLVYLPEDRMRENMWLAATLYPGALIWYGWTAEKELHWIVPSIANFFFGCGSMLVFGVCTTMLTEFMPKKSSSGVAVNNFVRNIFSCVGGIVAEPWIQAMGNGWVCTIIGLVAWVTGNAAILMLKRNSTKWREQMDRALKEGK</sequence>
<dbReference type="Pfam" id="PF07690">
    <property type="entry name" value="MFS_1"/>
    <property type="match status" value="1"/>
</dbReference>
<comment type="caution">
    <text evidence="9">The sequence shown here is derived from an EMBL/GenBank/DDBJ whole genome shotgun (WGS) entry which is preliminary data.</text>
</comment>
<dbReference type="CDD" id="cd17323">
    <property type="entry name" value="MFS_Tpo1_MDR_like"/>
    <property type="match status" value="1"/>
</dbReference>
<feature type="domain" description="Major facilitator superfamily (MFS) profile" evidence="8">
    <location>
        <begin position="118"/>
        <end position="555"/>
    </location>
</feature>
<feature type="transmembrane region" description="Helical" evidence="7">
    <location>
        <begin position="463"/>
        <end position="486"/>
    </location>
</feature>
<keyword evidence="2" id="KW-0813">Transport</keyword>
<comment type="subcellular location">
    <subcellularLocation>
        <location evidence="1">Membrane</location>
        <topology evidence="1">Multi-pass membrane protein</topology>
    </subcellularLocation>
</comment>
<feature type="transmembrane region" description="Helical" evidence="7">
    <location>
        <begin position="152"/>
        <end position="172"/>
    </location>
</feature>
<evidence type="ECO:0000256" key="6">
    <source>
        <dbReference type="SAM" id="MobiDB-lite"/>
    </source>
</evidence>
<evidence type="ECO:0000256" key="2">
    <source>
        <dbReference type="ARBA" id="ARBA00022448"/>
    </source>
</evidence>
<dbReference type="PANTHER" id="PTHR23502">
    <property type="entry name" value="MAJOR FACILITATOR SUPERFAMILY"/>
    <property type="match status" value="1"/>
</dbReference>
<dbReference type="GO" id="GO:0010509">
    <property type="term" value="P:intracellular polyamine homeostasis"/>
    <property type="evidence" value="ECO:0007669"/>
    <property type="project" value="TreeGrafter"/>
</dbReference>
<dbReference type="Proteomes" id="UP001321749">
    <property type="component" value="Unassembled WGS sequence"/>
</dbReference>
<dbReference type="InterPro" id="IPR020846">
    <property type="entry name" value="MFS_dom"/>
</dbReference>
<evidence type="ECO:0000259" key="8">
    <source>
        <dbReference type="PROSITE" id="PS50850"/>
    </source>
</evidence>
<dbReference type="PROSITE" id="PS50850">
    <property type="entry name" value="MFS"/>
    <property type="match status" value="1"/>
</dbReference>
<evidence type="ECO:0000313" key="10">
    <source>
        <dbReference type="Proteomes" id="UP001321749"/>
    </source>
</evidence>
<feature type="transmembrane region" description="Helical" evidence="7">
    <location>
        <begin position="441"/>
        <end position="457"/>
    </location>
</feature>
<reference evidence="9" key="1">
    <citation type="journal article" date="2023" name="Mol. Phylogenet. Evol.">
        <title>Genome-scale phylogeny and comparative genomics of the fungal order Sordariales.</title>
        <authorList>
            <person name="Hensen N."/>
            <person name="Bonometti L."/>
            <person name="Westerberg I."/>
            <person name="Brannstrom I.O."/>
            <person name="Guillou S."/>
            <person name="Cros-Aarteil S."/>
            <person name="Calhoun S."/>
            <person name="Haridas S."/>
            <person name="Kuo A."/>
            <person name="Mondo S."/>
            <person name="Pangilinan J."/>
            <person name="Riley R."/>
            <person name="LaButti K."/>
            <person name="Andreopoulos B."/>
            <person name="Lipzen A."/>
            <person name="Chen C."/>
            <person name="Yan M."/>
            <person name="Daum C."/>
            <person name="Ng V."/>
            <person name="Clum A."/>
            <person name="Steindorff A."/>
            <person name="Ohm R.A."/>
            <person name="Martin F."/>
            <person name="Silar P."/>
            <person name="Natvig D.O."/>
            <person name="Lalanne C."/>
            <person name="Gautier V."/>
            <person name="Ament-Velasquez S.L."/>
            <person name="Kruys A."/>
            <person name="Hutchinson M.I."/>
            <person name="Powell A.J."/>
            <person name="Barry K."/>
            <person name="Miller A.N."/>
            <person name="Grigoriev I.V."/>
            <person name="Debuchy R."/>
            <person name="Gladieux P."/>
            <person name="Hiltunen Thoren M."/>
            <person name="Johannesson H."/>
        </authorList>
    </citation>
    <scope>NUCLEOTIDE SEQUENCE</scope>
    <source>
        <strain evidence="9">PSN324</strain>
    </source>
</reference>
<dbReference type="GO" id="GO:0015203">
    <property type="term" value="F:polyamine transmembrane transporter activity"/>
    <property type="evidence" value="ECO:0007669"/>
    <property type="project" value="TreeGrafter"/>
</dbReference>
<feature type="transmembrane region" description="Helical" evidence="7">
    <location>
        <begin position="340"/>
        <end position="364"/>
    </location>
</feature>
<evidence type="ECO:0000256" key="3">
    <source>
        <dbReference type="ARBA" id="ARBA00022692"/>
    </source>
</evidence>
<keyword evidence="4 7" id="KW-1133">Transmembrane helix</keyword>
<feature type="transmembrane region" description="Helical" evidence="7">
    <location>
        <begin position="246"/>
        <end position="268"/>
    </location>
</feature>
<organism evidence="9 10">
    <name type="scientific">Cladorrhinum samala</name>
    <dbReference type="NCBI Taxonomy" id="585594"/>
    <lineage>
        <taxon>Eukaryota</taxon>
        <taxon>Fungi</taxon>
        <taxon>Dikarya</taxon>
        <taxon>Ascomycota</taxon>
        <taxon>Pezizomycotina</taxon>
        <taxon>Sordariomycetes</taxon>
        <taxon>Sordariomycetidae</taxon>
        <taxon>Sordariales</taxon>
        <taxon>Podosporaceae</taxon>
        <taxon>Cladorrhinum</taxon>
    </lineage>
</organism>
<dbReference type="InterPro" id="IPR036259">
    <property type="entry name" value="MFS_trans_sf"/>
</dbReference>
<keyword evidence="5 7" id="KW-0472">Membrane</keyword>
<dbReference type="InterPro" id="IPR011701">
    <property type="entry name" value="MFS"/>
</dbReference>
<feature type="transmembrane region" description="Helical" evidence="7">
    <location>
        <begin position="384"/>
        <end position="408"/>
    </location>
</feature>
<evidence type="ECO:0000256" key="4">
    <source>
        <dbReference type="ARBA" id="ARBA00022989"/>
    </source>
</evidence>
<keyword evidence="10" id="KW-1185">Reference proteome</keyword>
<evidence type="ECO:0000256" key="1">
    <source>
        <dbReference type="ARBA" id="ARBA00004141"/>
    </source>
</evidence>
<dbReference type="SUPFAM" id="SSF103473">
    <property type="entry name" value="MFS general substrate transporter"/>
    <property type="match status" value="1"/>
</dbReference>
<dbReference type="Gene3D" id="1.20.1250.20">
    <property type="entry name" value="MFS general substrate transporter like domains"/>
    <property type="match status" value="1"/>
</dbReference>
<feature type="transmembrane region" description="Helical" evidence="7">
    <location>
        <begin position="184"/>
        <end position="207"/>
    </location>
</feature>
<dbReference type="PANTHER" id="PTHR23502:SF5">
    <property type="entry name" value="QUINIDINE RESISTANCE PROTEIN 3"/>
    <property type="match status" value="1"/>
</dbReference>
<evidence type="ECO:0000256" key="7">
    <source>
        <dbReference type="SAM" id="Phobius"/>
    </source>
</evidence>
<feature type="transmembrane region" description="Helical" evidence="7">
    <location>
        <begin position="116"/>
        <end position="140"/>
    </location>
</feature>
<evidence type="ECO:0000256" key="5">
    <source>
        <dbReference type="ARBA" id="ARBA00023136"/>
    </source>
</evidence>
<feature type="transmembrane region" description="Helical" evidence="7">
    <location>
        <begin position="274"/>
        <end position="292"/>
    </location>
</feature>
<reference evidence="9" key="2">
    <citation type="submission" date="2023-06" db="EMBL/GenBank/DDBJ databases">
        <authorList>
            <consortium name="Lawrence Berkeley National Laboratory"/>
            <person name="Mondo S.J."/>
            <person name="Hensen N."/>
            <person name="Bonometti L."/>
            <person name="Westerberg I."/>
            <person name="Brannstrom I.O."/>
            <person name="Guillou S."/>
            <person name="Cros-Aarteil S."/>
            <person name="Calhoun S."/>
            <person name="Haridas S."/>
            <person name="Kuo A."/>
            <person name="Pangilinan J."/>
            <person name="Riley R."/>
            <person name="Labutti K."/>
            <person name="Andreopoulos B."/>
            <person name="Lipzen A."/>
            <person name="Chen C."/>
            <person name="Yanf M."/>
            <person name="Daum C."/>
            <person name="Ng V."/>
            <person name="Clum A."/>
            <person name="Steindorff A."/>
            <person name="Ohm R."/>
            <person name="Martin F."/>
            <person name="Silar P."/>
            <person name="Natvig D."/>
            <person name="Lalanne C."/>
            <person name="Gautier V."/>
            <person name="Ament-Velasquez S.L."/>
            <person name="Kruys A."/>
            <person name="Hutchinson M.I."/>
            <person name="Powell A.J."/>
            <person name="Barry K."/>
            <person name="Miller A.N."/>
            <person name="Grigoriev I.V."/>
            <person name="Debuchy R."/>
            <person name="Gladieux P."/>
            <person name="Thoren M.H."/>
            <person name="Johannesson H."/>
        </authorList>
    </citation>
    <scope>NUCLEOTIDE SEQUENCE</scope>
    <source>
        <strain evidence="9">PSN324</strain>
    </source>
</reference>
<keyword evidence="3 7" id="KW-0812">Transmembrane</keyword>
<accession>A0AAV9HU32</accession>
<evidence type="ECO:0000313" key="9">
    <source>
        <dbReference type="EMBL" id="KAK4463485.1"/>
    </source>
</evidence>
<dbReference type="AlphaFoldDB" id="A0AAV9HU32"/>
<protein>
    <submittedName>
        <fullName evidence="9">Major facilitator superfamily domain-containing protein</fullName>
    </submittedName>
</protein>
<gene>
    <name evidence="9" type="ORF">QBC42DRAFT_295958</name>
</gene>
<dbReference type="GO" id="GO:0005886">
    <property type="term" value="C:plasma membrane"/>
    <property type="evidence" value="ECO:0007669"/>
    <property type="project" value="TreeGrafter"/>
</dbReference>
<feature type="transmembrane region" description="Helical" evidence="7">
    <location>
        <begin position="530"/>
        <end position="551"/>
    </location>
</feature>
<dbReference type="EMBL" id="MU864959">
    <property type="protein sequence ID" value="KAK4463485.1"/>
    <property type="molecule type" value="Genomic_DNA"/>
</dbReference>
<name>A0AAV9HU32_9PEZI</name>